<name>A0AA35Z8X7_LACSI</name>
<sequence length="186" mass="21448">MEIKIMDAIAIKEEKCKVLETKLRYTEKHVDDLLSEKAVTRSCISNIIGLLSDIIETRDPMISIIVKKHLDKKLCPVFAMLHRLEGVMKLVAFSQQGEKVAPKFNWMNPPKLQPTLLSSRKNPSVKKSYFTMNLLSVMKETKSLMKLSLIGGRIARQSWTKMLALSERKRKKKRLIKNFRPHSKAK</sequence>
<dbReference type="Proteomes" id="UP001177003">
    <property type="component" value="Chromosome 5"/>
</dbReference>
<evidence type="ECO:0000313" key="1">
    <source>
        <dbReference type="EMBL" id="CAI9287941.1"/>
    </source>
</evidence>
<reference evidence="1" key="1">
    <citation type="submission" date="2023-04" db="EMBL/GenBank/DDBJ databases">
        <authorList>
            <person name="Vijverberg K."/>
            <person name="Xiong W."/>
            <person name="Schranz E."/>
        </authorList>
    </citation>
    <scope>NUCLEOTIDE SEQUENCE</scope>
</reference>
<evidence type="ECO:0000313" key="2">
    <source>
        <dbReference type="Proteomes" id="UP001177003"/>
    </source>
</evidence>
<proteinExistence type="predicted"/>
<dbReference type="EMBL" id="OX465081">
    <property type="protein sequence ID" value="CAI9287941.1"/>
    <property type="molecule type" value="Genomic_DNA"/>
</dbReference>
<keyword evidence="2" id="KW-1185">Reference proteome</keyword>
<dbReference type="AlphaFoldDB" id="A0AA35Z8X7"/>
<organism evidence="1 2">
    <name type="scientific">Lactuca saligna</name>
    <name type="common">Willowleaf lettuce</name>
    <dbReference type="NCBI Taxonomy" id="75948"/>
    <lineage>
        <taxon>Eukaryota</taxon>
        <taxon>Viridiplantae</taxon>
        <taxon>Streptophyta</taxon>
        <taxon>Embryophyta</taxon>
        <taxon>Tracheophyta</taxon>
        <taxon>Spermatophyta</taxon>
        <taxon>Magnoliopsida</taxon>
        <taxon>eudicotyledons</taxon>
        <taxon>Gunneridae</taxon>
        <taxon>Pentapetalae</taxon>
        <taxon>asterids</taxon>
        <taxon>campanulids</taxon>
        <taxon>Asterales</taxon>
        <taxon>Asteraceae</taxon>
        <taxon>Cichorioideae</taxon>
        <taxon>Cichorieae</taxon>
        <taxon>Lactucinae</taxon>
        <taxon>Lactuca</taxon>
    </lineage>
</organism>
<protein>
    <submittedName>
        <fullName evidence="1">Uncharacterized protein</fullName>
    </submittedName>
</protein>
<gene>
    <name evidence="1" type="ORF">LSALG_LOCUS27275</name>
</gene>
<accession>A0AA35Z8X7</accession>